<name>A0A914DMD2_9BILA</name>
<feature type="signal peptide" evidence="1">
    <location>
        <begin position="1"/>
        <end position="20"/>
    </location>
</feature>
<accession>A0A914DMD2</accession>
<dbReference type="AlphaFoldDB" id="A0A914DMD2"/>
<keyword evidence="1" id="KW-0732">Signal</keyword>
<proteinExistence type="predicted"/>
<dbReference type="Proteomes" id="UP000887540">
    <property type="component" value="Unplaced"/>
</dbReference>
<organism evidence="2 3">
    <name type="scientific">Acrobeloides nanus</name>
    <dbReference type="NCBI Taxonomy" id="290746"/>
    <lineage>
        <taxon>Eukaryota</taxon>
        <taxon>Metazoa</taxon>
        <taxon>Ecdysozoa</taxon>
        <taxon>Nematoda</taxon>
        <taxon>Chromadorea</taxon>
        <taxon>Rhabditida</taxon>
        <taxon>Tylenchina</taxon>
        <taxon>Cephalobomorpha</taxon>
        <taxon>Cephaloboidea</taxon>
        <taxon>Cephalobidae</taxon>
        <taxon>Acrobeloides</taxon>
    </lineage>
</organism>
<reference evidence="3" key="1">
    <citation type="submission" date="2022-11" db="UniProtKB">
        <authorList>
            <consortium name="WormBaseParasite"/>
        </authorList>
    </citation>
    <scope>IDENTIFICATION</scope>
</reference>
<evidence type="ECO:0000313" key="2">
    <source>
        <dbReference type="Proteomes" id="UP000887540"/>
    </source>
</evidence>
<protein>
    <submittedName>
        <fullName evidence="3">Uncharacterized protein</fullName>
    </submittedName>
</protein>
<feature type="chain" id="PRO_5038076966" evidence="1">
    <location>
        <begin position="21"/>
        <end position="89"/>
    </location>
</feature>
<dbReference type="WBParaSite" id="ACRNAN_scaffold290.g8006.t1">
    <property type="protein sequence ID" value="ACRNAN_scaffold290.g8006.t1"/>
    <property type="gene ID" value="ACRNAN_scaffold290.g8006"/>
</dbReference>
<evidence type="ECO:0000256" key="1">
    <source>
        <dbReference type="SAM" id="SignalP"/>
    </source>
</evidence>
<sequence>MIAFAMLICLFVWANSFSEANGFDCSNCSGCVWRGTAPFCDGHCNDGETQIMRIKSCDGSIKGCTCVDFGHQCVFGHKSLCCPQTSTCN</sequence>
<keyword evidence="2" id="KW-1185">Reference proteome</keyword>
<evidence type="ECO:0000313" key="3">
    <source>
        <dbReference type="WBParaSite" id="ACRNAN_scaffold290.g8006.t1"/>
    </source>
</evidence>